<dbReference type="SMART" id="SM00109">
    <property type="entry name" value="C1"/>
    <property type="match status" value="1"/>
</dbReference>
<evidence type="ECO:0000256" key="2">
    <source>
        <dbReference type="ARBA" id="ARBA00022723"/>
    </source>
</evidence>
<sequence length="1720" mass="186349">MPPNTPALASAPASHSNSSSDASALTEPPNAQSSHGSQGARGSSPLPSTSAVDLAGKRLREQQLQDRFKAAQGFIERTVGQHLASSDLHESLKDGVILCRLANRLRPGTVEQISLKNLPFVKMENISNFLNAAKQLGVQSSDLFQTVDLYEGKDMNQVVSTILTLERVVGGVARMSTKDKRPGPSPITPTGSTPSDITKTGALRPPVITRMRSKTAHAPSVASTTASIRPSSAAYYAAQVRKLEEDSIRFANGYDHHETGVLNSNDHRHQSTPVANKIVPPPLPTPLHHREKISHRPSQEDIEAGVENMSFGSEDLDLKDLNEAEHRRAQRDLVFGGPSSSLPSEQSSSGLTIPKSVSGPILSVESSTSALDMSRRKKKSISLDPQAANAVMGNTRYRDGLASPSSPGVLTQSASYSAISNLHSPGLNGTSNLINLKQHTRYSSERTLDGNSRTTLVSPTSSRSTTPVQGLRKSTNSVEPLREKLELWENDSLAATFQLGNCIGRGQFGAVYKALNLVTGQMVAVKRIKIDGLKDVERDLLMQEVDLLKSLAHPSIVKYEGFIKSYGYLNIILEYVENGSLLTTLKSFGTFPEKLVVAYVVKILEGLVYLHGKEVVHCDLKAANILTTKNGNVKLSDFGVSLNLKVKESDFGAVAGTPNWMAPEVIELKGASPASDIWSLGCTIIEMLTGRPPYADLLAMTTLFRIVEDERPPLPNNLSMDLLDFLCQCFQKDPILRPSAGALGRHVWIKRNFASKELKPMDSLPYMKRKSLEPREKFRPASALEEDTTTTTASMTASATAAAKRASTPSGLSSGAPPPSLSAAGLSLHRRSTRRGSVDSASGFYASSTVPAPTDLSTEKYQDVDRQAKAGNHHQFVKSSFAKPVECRLCHDSVRKQAVICQDCSMVFHRKCQFFVGETCFPSPHLSFFQPPSPAQSAPNLKLLTTNINGKAKGCSRPSSRTSVLNLEGDRSRSVTPSQNGRPCATPPLTQLPKRESTLINERAEQRRMMSSPPPPLSLSSQRVMSPEGFLDQNDSNHQQMHSRVSRPSSRQSDNSPTTPTTPTALSNLRNLISGPKRFSFGTKKNAFSPSVPHPLPTPPTSYTPTPPKSSLSIQMRQHAGTPDSGKVSINGHADGQHSQQQHQQQQQQHHHHQYSQQGWQIPGKSTDTPLKSIPVPILSSSHNHHNRERKDTFEDGVGSLNLYDDDDSNYGRGHQRPSSINLFSTSAPPVHAEYRMGLGNRVRSKVQLGSSYHQGRYLEEEDDDDEDEDEGENERDLRADNQQQDQTEETHEINDQEVEALLVPSAIRRPRSNSSMETRGYQGMMMNHGRSSGNHGVVPGVGYGRVKSQSISQTIGQQQQQQNMSTKMSFGLGERDSEGFGSGSSSSGSNNNRLSSSSSISFGPTFNSGRTGVNNLQHPPSQAGGGRTRMLNTNGYQSSGSSSAAMASSYSSHSNNSSSASSLGSVAALLEEEERMMKELKQQQQQQNHQHGQNRQSKNGMQLGVPSMYSQMGSQPARESHRVGIKTMLSRFSASSSKDNAQHSSAHVKTKDMDQQSASKVAASTRHQIPTPVQYQHQHSQPPTGVRSVHPQEKCADSVGESKPEMFARGYETQLHRHTSQGTNGNDYAVNGNSSIASTTTTTAAATTSGWRSSSALGFGTGKESTALEENVSIPLSSSAASALRRGGKVIRKSMGMGIAMNMASGAGAGSSVEKDRWE</sequence>
<feature type="region of interest" description="Disordered" evidence="8">
    <location>
        <begin position="1533"/>
        <end position="1560"/>
    </location>
</feature>
<feature type="region of interest" description="Disordered" evidence="8">
    <location>
        <begin position="1355"/>
        <end position="1462"/>
    </location>
</feature>
<feature type="domain" description="Phorbol-ester/DAG-type" evidence="11">
    <location>
        <begin position="873"/>
        <end position="920"/>
    </location>
</feature>
<feature type="domain" description="Protein kinase" evidence="9">
    <location>
        <begin position="497"/>
        <end position="749"/>
    </location>
</feature>
<gene>
    <name evidence="12" type="ORF">BG011_004765</name>
</gene>
<feature type="compositionally biased region" description="Low complexity" evidence="8">
    <location>
        <begin position="1137"/>
        <end position="1148"/>
    </location>
</feature>
<feature type="compositionally biased region" description="Low complexity" evidence="8">
    <location>
        <begin position="452"/>
        <end position="468"/>
    </location>
</feature>
<feature type="compositionally biased region" description="Polar residues" evidence="8">
    <location>
        <begin position="1033"/>
        <end position="1056"/>
    </location>
</feature>
<dbReference type="InterPro" id="IPR036872">
    <property type="entry name" value="CH_dom_sf"/>
</dbReference>
<dbReference type="InterPro" id="IPR001715">
    <property type="entry name" value="CH_dom"/>
</dbReference>
<feature type="compositionally biased region" description="Pro residues" evidence="8">
    <location>
        <begin position="1092"/>
        <end position="1108"/>
    </location>
</feature>
<feature type="region of interest" description="Disordered" evidence="8">
    <location>
        <begin position="333"/>
        <end position="359"/>
    </location>
</feature>
<dbReference type="EMBL" id="JAAAJA010000318">
    <property type="protein sequence ID" value="KAG0256075.1"/>
    <property type="molecule type" value="Genomic_DNA"/>
</dbReference>
<feature type="region of interest" description="Disordered" evidence="8">
    <location>
        <begin position="765"/>
        <end position="832"/>
    </location>
</feature>
<reference evidence="12" key="1">
    <citation type="journal article" date="2020" name="Fungal Divers.">
        <title>Resolving the Mortierellaceae phylogeny through synthesis of multi-gene phylogenetics and phylogenomics.</title>
        <authorList>
            <person name="Vandepol N."/>
            <person name="Liber J."/>
            <person name="Desiro A."/>
            <person name="Na H."/>
            <person name="Kennedy M."/>
            <person name="Barry K."/>
            <person name="Grigoriev I.V."/>
            <person name="Miller A.N."/>
            <person name="O'Donnell K."/>
            <person name="Stajich J.E."/>
            <person name="Bonito G."/>
        </authorList>
    </citation>
    <scope>NUCLEOTIDE SEQUENCE</scope>
    <source>
        <strain evidence="12">KOD948</strain>
    </source>
</reference>
<dbReference type="SUPFAM" id="SSF56112">
    <property type="entry name" value="Protein kinase-like (PK-like)"/>
    <property type="match status" value="1"/>
</dbReference>
<feature type="compositionally biased region" description="Acidic residues" evidence="8">
    <location>
        <begin position="1260"/>
        <end position="1274"/>
    </location>
</feature>
<feature type="compositionally biased region" description="Polar residues" evidence="8">
    <location>
        <begin position="1533"/>
        <end position="1548"/>
    </location>
</feature>
<dbReference type="PROSITE" id="PS00108">
    <property type="entry name" value="PROTEIN_KINASE_ST"/>
    <property type="match status" value="1"/>
</dbReference>
<feature type="compositionally biased region" description="Basic and acidic residues" evidence="8">
    <location>
        <begin position="1591"/>
        <end position="1600"/>
    </location>
</feature>
<dbReference type="InterPro" id="IPR002219">
    <property type="entry name" value="PKC_DAG/PE"/>
</dbReference>
<dbReference type="GO" id="GO:0046872">
    <property type="term" value="F:metal ion binding"/>
    <property type="evidence" value="ECO:0007669"/>
    <property type="project" value="UniProtKB-KW"/>
</dbReference>
<feature type="compositionally biased region" description="Low complexity" evidence="8">
    <location>
        <begin position="789"/>
        <end position="827"/>
    </location>
</feature>
<dbReference type="CDD" id="cd06627">
    <property type="entry name" value="STKc_Cdc7_like"/>
    <property type="match status" value="1"/>
</dbReference>
<dbReference type="InterPro" id="IPR050538">
    <property type="entry name" value="MAP_kinase_kinase_kinase"/>
</dbReference>
<dbReference type="PROSITE" id="PS50081">
    <property type="entry name" value="ZF_DAG_PE_2"/>
    <property type="match status" value="1"/>
</dbReference>
<dbReference type="CDD" id="cd00029">
    <property type="entry name" value="C1"/>
    <property type="match status" value="1"/>
</dbReference>
<evidence type="ECO:0000256" key="6">
    <source>
        <dbReference type="ARBA" id="ARBA00022840"/>
    </source>
</evidence>
<dbReference type="PANTHER" id="PTHR48016:SF4">
    <property type="entry name" value="PROTEIN KINASE DOMAIN-CONTAINING PROTEIN"/>
    <property type="match status" value="1"/>
</dbReference>
<feature type="compositionally biased region" description="Polar residues" evidence="8">
    <location>
        <begin position="1575"/>
        <end position="1584"/>
    </location>
</feature>
<dbReference type="PROSITE" id="PS00479">
    <property type="entry name" value="ZF_DAG_PE_1"/>
    <property type="match status" value="1"/>
</dbReference>
<dbReference type="InterPro" id="IPR003096">
    <property type="entry name" value="SM22_calponin"/>
</dbReference>
<feature type="compositionally biased region" description="Polar residues" evidence="8">
    <location>
        <begin position="29"/>
        <end position="50"/>
    </location>
</feature>
<feature type="region of interest" description="Disordered" evidence="8">
    <location>
        <begin position="1"/>
        <end position="50"/>
    </location>
</feature>
<dbReference type="GO" id="GO:0005737">
    <property type="term" value="C:cytoplasm"/>
    <property type="evidence" value="ECO:0007669"/>
    <property type="project" value="TreeGrafter"/>
</dbReference>
<evidence type="ECO:0000256" key="3">
    <source>
        <dbReference type="ARBA" id="ARBA00022741"/>
    </source>
</evidence>
<dbReference type="SUPFAM" id="SSF57889">
    <property type="entry name" value="Cysteine-rich domain"/>
    <property type="match status" value="1"/>
</dbReference>
<dbReference type="PANTHER" id="PTHR48016">
    <property type="entry name" value="MAP KINASE KINASE KINASE SSK2-RELATED-RELATED"/>
    <property type="match status" value="1"/>
</dbReference>
<dbReference type="InterPro" id="IPR008271">
    <property type="entry name" value="Ser/Thr_kinase_AS"/>
</dbReference>
<evidence type="ECO:0000256" key="4">
    <source>
        <dbReference type="ARBA" id="ARBA00022777"/>
    </source>
</evidence>
<feature type="compositionally biased region" description="Low complexity" evidence="8">
    <location>
        <begin position="1483"/>
        <end position="1497"/>
    </location>
</feature>
<dbReference type="PROSITE" id="PS50011">
    <property type="entry name" value="PROTEIN_KINASE_DOM"/>
    <property type="match status" value="1"/>
</dbReference>
<dbReference type="InterPro" id="IPR011009">
    <property type="entry name" value="Kinase-like_dom_sf"/>
</dbReference>
<dbReference type="SUPFAM" id="SSF47576">
    <property type="entry name" value="Calponin-homology domain, CH-domain"/>
    <property type="match status" value="1"/>
</dbReference>
<keyword evidence="2" id="KW-0479">Metal-binding</keyword>
<feature type="compositionally biased region" description="Low complexity" evidence="8">
    <location>
        <begin position="1439"/>
        <end position="1462"/>
    </location>
</feature>
<feature type="compositionally biased region" description="Low complexity" evidence="8">
    <location>
        <begin position="188"/>
        <end position="198"/>
    </location>
</feature>
<dbReference type="OrthoDB" id="8693905at2759"/>
<dbReference type="GO" id="GO:0004709">
    <property type="term" value="F:MAP kinase kinase kinase activity"/>
    <property type="evidence" value="ECO:0007669"/>
    <property type="project" value="TreeGrafter"/>
</dbReference>
<dbReference type="SMART" id="SM00033">
    <property type="entry name" value="CH"/>
    <property type="match status" value="1"/>
</dbReference>
<feature type="region of interest" description="Disordered" evidence="8">
    <location>
        <begin position="949"/>
        <end position="996"/>
    </location>
</feature>
<evidence type="ECO:0000313" key="12">
    <source>
        <dbReference type="EMBL" id="KAG0256075.1"/>
    </source>
</evidence>
<dbReference type="Pfam" id="PF00130">
    <property type="entry name" value="C1_1"/>
    <property type="match status" value="1"/>
</dbReference>
<proteinExistence type="predicted"/>
<feature type="region of interest" description="Disordered" evidence="8">
    <location>
        <begin position="1027"/>
        <end position="1226"/>
    </location>
</feature>
<evidence type="ECO:0000256" key="1">
    <source>
        <dbReference type="ARBA" id="ARBA00022679"/>
    </source>
</evidence>
<feature type="region of interest" description="Disordered" evidence="8">
    <location>
        <begin position="1478"/>
        <end position="1519"/>
    </location>
</feature>
<feature type="region of interest" description="Disordered" evidence="8">
    <location>
        <begin position="1246"/>
        <end position="1317"/>
    </location>
</feature>
<dbReference type="Proteomes" id="UP000726737">
    <property type="component" value="Unassembled WGS sequence"/>
</dbReference>
<feature type="compositionally biased region" description="Low complexity" evidence="8">
    <location>
        <begin position="1384"/>
        <end position="1409"/>
    </location>
</feature>
<feature type="region of interest" description="Disordered" evidence="8">
    <location>
        <begin position="1575"/>
        <end position="1600"/>
    </location>
</feature>
<dbReference type="Gene3D" id="1.10.418.10">
    <property type="entry name" value="Calponin-like domain"/>
    <property type="match status" value="1"/>
</dbReference>
<feature type="compositionally biased region" description="Polar residues" evidence="8">
    <location>
        <begin position="1217"/>
        <end position="1226"/>
    </location>
</feature>
<feature type="compositionally biased region" description="Basic and acidic residues" evidence="8">
    <location>
        <begin position="770"/>
        <end position="779"/>
    </location>
</feature>
<evidence type="ECO:0000256" key="5">
    <source>
        <dbReference type="ARBA" id="ARBA00022833"/>
    </source>
</evidence>
<name>A0A9P6Q0M7_9FUNG</name>
<feature type="domain" description="Calponin-homology (CH)" evidence="10">
    <location>
        <begin position="61"/>
        <end position="170"/>
    </location>
</feature>
<dbReference type="Gene3D" id="1.10.510.10">
    <property type="entry name" value="Transferase(Phosphotransferase) domain 1"/>
    <property type="match status" value="1"/>
</dbReference>
<dbReference type="Pfam" id="PF00307">
    <property type="entry name" value="CH"/>
    <property type="match status" value="1"/>
</dbReference>
<feature type="compositionally biased region" description="Low complexity" evidence="8">
    <location>
        <begin position="336"/>
        <end position="351"/>
    </location>
</feature>
<feature type="region of interest" description="Disordered" evidence="8">
    <location>
        <begin position="444"/>
        <end position="477"/>
    </location>
</feature>
<feature type="region of interest" description="Disordered" evidence="8">
    <location>
        <begin position="175"/>
        <end position="201"/>
    </location>
</feature>
<dbReference type="PRINTS" id="PR00888">
    <property type="entry name" value="SM22CALPONIN"/>
</dbReference>
<keyword evidence="3 7" id="KW-0547">Nucleotide-binding</keyword>
<dbReference type="SMART" id="SM00220">
    <property type="entry name" value="S_TKc"/>
    <property type="match status" value="1"/>
</dbReference>
<dbReference type="PROSITE" id="PS00107">
    <property type="entry name" value="PROTEIN_KINASE_ATP"/>
    <property type="match status" value="1"/>
</dbReference>
<keyword evidence="5" id="KW-0862">Zinc</keyword>
<accession>A0A9P6Q0M7</accession>
<organism evidence="12 13">
    <name type="scientific">Mortierella polycephala</name>
    <dbReference type="NCBI Taxonomy" id="41804"/>
    <lineage>
        <taxon>Eukaryota</taxon>
        <taxon>Fungi</taxon>
        <taxon>Fungi incertae sedis</taxon>
        <taxon>Mucoromycota</taxon>
        <taxon>Mortierellomycotina</taxon>
        <taxon>Mortierellomycetes</taxon>
        <taxon>Mortierellales</taxon>
        <taxon>Mortierellaceae</taxon>
        <taxon>Mortierella</taxon>
    </lineage>
</organism>
<evidence type="ECO:0000313" key="13">
    <source>
        <dbReference type="Proteomes" id="UP000726737"/>
    </source>
</evidence>
<dbReference type="PROSITE" id="PS50021">
    <property type="entry name" value="CH"/>
    <property type="match status" value="1"/>
</dbReference>
<dbReference type="InterPro" id="IPR017441">
    <property type="entry name" value="Protein_kinase_ATP_BS"/>
</dbReference>
<dbReference type="Gene3D" id="3.30.60.20">
    <property type="match status" value="1"/>
</dbReference>
<evidence type="ECO:0000256" key="8">
    <source>
        <dbReference type="SAM" id="MobiDB-lite"/>
    </source>
</evidence>
<keyword evidence="1" id="KW-0808">Transferase</keyword>
<dbReference type="Pfam" id="PF00069">
    <property type="entry name" value="Pkinase"/>
    <property type="match status" value="1"/>
</dbReference>
<dbReference type="GO" id="GO:0005524">
    <property type="term" value="F:ATP binding"/>
    <property type="evidence" value="ECO:0007669"/>
    <property type="project" value="UniProtKB-UniRule"/>
</dbReference>
<keyword evidence="4" id="KW-0418">Kinase</keyword>
<feature type="binding site" evidence="7">
    <location>
        <position position="526"/>
    </location>
    <ligand>
        <name>ATP</name>
        <dbReference type="ChEBI" id="CHEBI:30616"/>
    </ligand>
</feature>
<evidence type="ECO:0000256" key="7">
    <source>
        <dbReference type="PROSITE-ProRule" id="PRU10141"/>
    </source>
</evidence>
<comment type="caution">
    <text evidence="12">The sequence shown here is derived from an EMBL/GenBank/DDBJ whole genome shotgun (WGS) entry which is preliminary data.</text>
</comment>
<feature type="compositionally biased region" description="Low complexity" evidence="8">
    <location>
        <begin position="1355"/>
        <end position="1370"/>
    </location>
</feature>
<evidence type="ECO:0000259" key="10">
    <source>
        <dbReference type="PROSITE" id="PS50021"/>
    </source>
</evidence>
<keyword evidence="6 7" id="KW-0067">ATP-binding</keyword>
<dbReference type="InterPro" id="IPR000719">
    <property type="entry name" value="Prot_kinase_dom"/>
</dbReference>
<evidence type="ECO:0000259" key="11">
    <source>
        <dbReference type="PROSITE" id="PS50081"/>
    </source>
</evidence>
<feature type="compositionally biased region" description="Low complexity" evidence="8">
    <location>
        <begin position="7"/>
        <end position="24"/>
    </location>
</feature>
<dbReference type="InterPro" id="IPR046349">
    <property type="entry name" value="C1-like_sf"/>
</dbReference>
<evidence type="ECO:0000259" key="9">
    <source>
        <dbReference type="PROSITE" id="PS50011"/>
    </source>
</evidence>
<protein>
    <submittedName>
        <fullName evidence="12">Uncharacterized protein</fullName>
    </submittedName>
</protein>
<feature type="compositionally biased region" description="Polar residues" evidence="8">
    <location>
        <begin position="1410"/>
        <end position="1421"/>
    </location>
</feature>
<keyword evidence="13" id="KW-1185">Reference proteome</keyword>